<dbReference type="RefSeq" id="WP_353639522.1">
    <property type="nucleotide sequence ID" value="NZ_JBEUDR010000001.1"/>
</dbReference>
<dbReference type="Pfam" id="PF08357">
    <property type="entry name" value="SEFIR"/>
    <property type="match status" value="1"/>
</dbReference>
<gene>
    <name evidence="2" type="ORF">ABU900_04330</name>
</gene>
<evidence type="ECO:0000313" key="3">
    <source>
        <dbReference type="Proteomes" id="UP001437419"/>
    </source>
</evidence>
<comment type="caution">
    <text evidence="2">The sequence shown here is derived from an EMBL/GenBank/DDBJ whole genome shotgun (WGS) entry which is preliminary data.</text>
</comment>
<reference evidence="2 3" key="1">
    <citation type="submission" date="2024-06" db="EMBL/GenBank/DDBJ databases">
        <title>Alcaligenes phenolicus JC896.</title>
        <authorList>
            <person name="Venkata Ramana C."/>
            <person name="Sasikala C."/>
            <person name="Mahima D."/>
        </authorList>
    </citation>
    <scope>NUCLEOTIDE SEQUENCE [LARGE SCALE GENOMIC DNA]</scope>
    <source>
        <strain evidence="2 3">JC896</strain>
    </source>
</reference>
<dbReference type="EMBL" id="JBEUDR010000001">
    <property type="protein sequence ID" value="MES5323620.1"/>
    <property type="molecule type" value="Genomic_DNA"/>
</dbReference>
<dbReference type="Gene3D" id="3.40.50.10140">
    <property type="entry name" value="Toll/interleukin-1 receptor homology (TIR) domain"/>
    <property type="match status" value="1"/>
</dbReference>
<sequence>MIAPKLFISYSWSNAEHEQWVINLASELRESGVDVILDKWDLKEGHDAVAFMEKMVTDPDIKKVAIICDEKYAAKADGRAGGVGTETQIISREVYENQAQEKFVAVVCGKDESGKAYLPTYYKSRIYIDLSEADRYADNFERLLRWIFDKPLYVKPELGNKPSFLSEGEHVLLGTTAIFKRCIDAIKNHKAHAAGAFDDYCTAFSENLERFRISKSEGEFDDAVINNIEEFLPFRNEVIQLFIAVAQYAPEEQFIHRMHRFLESMIPYMSRTHGISQWSDWDFDNYKFIVHELFLYALAILLKHDRIEQANYLLQQQYYLPGNSEYGRDTMVSFTVFRENLHSFDHRNQRLGLRRLSLRADLLKNRCTGIGIDFRYLLQADFVAFMRAEVETQDTYNQWWPETLVLLGHFNSPFEIFARSVSKSYFNNSKVLLSIEVPKDLEPLFKSYQDGSRELPRWQFDRFNPAALLGYKDLATRP</sequence>
<feature type="domain" description="SEFIR" evidence="1">
    <location>
        <begin position="3"/>
        <end position="139"/>
    </location>
</feature>
<dbReference type="PROSITE" id="PS51534">
    <property type="entry name" value="SEFIR"/>
    <property type="match status" value="1"/>
</dbReference>
<name>A0ABV2BGC9_9BURK</name>
<organism evidence="2 3">
    <name type="scientific">Alcaligenes phenolicus</name>
    <dbReference type="NCBI Taxonomy" id="232846"/>
    <lineage>
        <taxon>Bacteria</taxon>
        <taxon>Pseudomonadati</taxon>
        <taxon>Pseudomonadota</taxon>
        <taxon>Betaproteobacteria</taxon>
        <taxon>Burkholderiales</taxon>
        <taxon>Alcaligenaceae</taxon>
        <taxon>Alcaligenes</taxon>
    </lineage>
</organism>
<proteinExistence type="predicted"/>
<accession>A0ABV2BGC9</accession>
<dbReference type="InterPro" id="IPR013568">
    <property type="entry name" value="SEFIR_dom"/>
</dbReference>
<protein>
    <submittedName>
        <fullName evidence="2">SEFIR domain-containing protein</fullName>
    </submittedName>
</protein>
<dbReference type="Proteomes" id="UP001437419">
    <property type="component" value="Unassembled WGS sequence"/>
</dbReference>
<keyword evidence="3" id="KW-1185">Reference proteome</keyword>
<dbReference type="InterPro" id="IPR035897">
    <property type="entry name" value="Toll_tir_struct_dom_sf"/>
</dbReference>
<evidence type="ECO:0000313" key="2">
    <source>
        <dbReference type="EMBL" id="MES5323620.1"/>
    </source>
</evidence>
<evidence type="ECO:0000259" key="1">
    <source>
        <dbReference type="PROSITE" id="PS51534"/>
    </source>
</evidence>